<dbReference type="Pfam" id="PF20260">
    <property type="entry name" value="PUA_4"/>
    <property type="match status" value="1"/>
</dbReference>
<gene>
    <name evidence="15" type="ORF">QO010_002338</name>
</gene>
<sequence length="237" mass="25428">MIRLFVPDDLRAGAGLAPAPDQARYLIQVMRLGIGDAIAVFNGRDGEWRAVLTEVARRGCRLTLESQLRTQAAGPDLELVMALVKRGPLETVIEKAAELGAGRVRLVATRRTNADKANLPRLTAIAIEAAEQTGRLDVPEIAAPEKLDRLLDGWDPARRLLWCDESGAAPAALGALADGGPWAILIGPEGGFAPEEAQRLRALPFVVPVSLGPRILRADTAAIAAMTLWQAKLGDWR</sequence>
<evidence type="ECO:0000256" key="4">
    <source>
        <dbReference type="ARBA" id="ARBA00013673"/>
    </source>
</evidence>
<evidence type="ECO:0000313" key="15">
    <source>
        <dbReference type="EMBL" id="MDQ0464554.1"/>
    </source>
</evidence>
<dbReference type="SUPFAM" id="SSF75217">
    <property type="entry name" value="alpha/beta knot"/>
    <property type="match status" value="1"/>
</dbReference>
<dbReference type="Pfam" id="PF04452">
    <property type="entry name" value="Methyltrans_RNA"/>
    <property type="match status" value="1"/>
</dbReference>
<comment type="subcellular location">
    <subcellularLocation>
        <location evidence="1 12">Cytoplasm</location>
    </subcellularLocation>
</comment>
<dbReference type="PANTHER" id="PTHR30027">
    <property type="entry name" value="RIBOSOMAL RNA SMALL SUBUNIT METHYLTRANSFERASE E"/>
    <property type="match status" value="1"/>
</dbReference>
<evidence type="ECO:0000256" key="10">
    <source>
        <dbReference type="ARBA" id="ARBA00025699"/>
    </source>
</evidence>
<dbReference type="GO" id="GO:0032259">
    <property type="term" value="P:methylation"/>
    <property type="evidence" value="ECO:0007669"/>
    <property type="project" value="UniProtKB-KW"/>
</dbReference>
<keyword evidence="7 12" id="KW-0489">Methyltransferase</keyword>
<comment type="caution">
    <text evidence="15">The sequence shown here is derived from an EMBL/GenBank/DDBJ whole genome shotgun (WGS) entry which is preliminary data.</text>
</comment>
<keyword evidence="8 12" id="KW-0808">Transferase</keyword>
<evidence type="ECO:0000256" key="8">
    <source>
        <dbReference type="ARBA" id="ARBA00022679"/>
    </source>
</evidence>
<dbReference type="PANTHER" id="PTHR30027:SF3">
    <property type="entry name" value="16S RRNA (URACIL(1498)-N(3))-METHYLTRANSFERASE"/>
    <property type="match status" value="1"/>
</dbReference>
<dbReference type="CDD" id="cd18084">
    <property type="entry name" value="RsmE-like"/>
    <property type="match status" value="1"/>
</dbReference>
<dbReference type="SUPFAM" id="SSF88697">
    <property type="entry name" value="PUA domain-like"/>
    <property type="match status" value="1"/>
</dbReference>
<dbReference type="RefSeq" id="WP_307349312.1">
    <property type="nucleotide sequence ID" value="NZ_JAUSVS010000004.1"/>
</dbReference>
<dbReference type="EC" id="2.1.1.193" evidence="3 12"/>
<dbReference type="InterPro" id="IPR029026">
    <property type="entry name" value="tRNA_m1G_MTases_N"/>
</dbReference>
<evidence type="ECO:0000256" key="7">
    <source>
        <dbReference type="ARBA" id="ARBA00022603"/>
    </source>
</evidence>
<feature type="domain" description="Ribosomal RNA small subunit methyltransferase E methyltransferase" evidence="13">
    <location>
        <begin position="76"/>
        <end position="230"/>
    </location>
</feature>
<dbReference type="PIRSF" id="PIRSF015601">
    <property type="entry name" value="MTase_slr0722"/>
    <property type="match status" value="1"/>
</dbReference>
<dbReference type="NCBIfam" id="NF008696">
    <property type="entry name" value="PRK11713.3-5"/>
    <property type="match status" value="1"/>
</dbReference>
<dbReference type="InterPro" id="IPR046887">
    <property type="entry name" value="RsmE_PUA-like"/>
</dbReference>
<dbReference type="EMBL" id="JAUSVS010000004">
    <property type="protein sequence ID" value="MDQ0464554.1"/>
    <property type="molecule type" value="Genomic_DNA"/>
</dbReference>
<evidence type="ECO:0000256" key="3">
    <source>
        <dbReference type="ARBA" id="ARBA00012328"/>
    </source>
</evidence>
<comment type="function">
    <text evidence="10 12">Specifically methylates the N3 position of the uracil ring of uridine 1498 (m3U1498) in 16S rRNA. Acts on the fully assembled 30S ribosomal subunit.</text>
</comment>
<dbReference type="InterPro" id="IPR046886">
    <property type="entry name" value="RsmE_MTase_dom"/>
</dbReference>
<evidence type="ECO:0000256" key="6">
    <source>
        <dbReference type="ARBA" id="ARBA00022552"/>
    </source>
</evidence>
<name>A0ABU0IRF4_9CAUL</name>
<dbReference type="Gene3D" id="3.40.1280.10">
    <property type="match status" value="1"/>
</dbReference>
<dbReference type="InterPro" id="IPR015947">
    <property type="entry name" value="PUA-like_sf"/>
</dbReference>
<evidence type="ECO:0000259" key="13">
    <source>
        <dbReference type="Pfam" id="PF04452"/>
    </source>
</evidence>
<dbReference type="Proteomes" id="UP001228905">
    <property type="component" value="Unassembled WGS sequence"/>
</dbReference>
<dbReference type="InterPro" id="IPR006700">
    <property type="entry name" value="RsmE"/>
</dbReference>
<protein>
    <recommendedName>
        <fullName evidence="4 12">Ribosomal RNA small subunit methyltransferase E</fullName>
        <ecNumber evidence="3 12">2.1.1.193</ecNumber>
    </recommendedName>
</protein>
<keyword evidence="5 12" id="KW-0963">Cytoplasm</keyword>
<feature type="domain" description="Ribosomal RNA small subunit methyltransferase E PUA-like" evidence="14">
    <location>
        <begin position="21"/>
        <end position="64"/>
    </location>
</feature>
<evidence type="ECO:0000256" key="2">
    <source>
        <dbReference type="ARBA" id="ARBA00005528"/>
    </source>
</evidence>
<evidence type="ECO:0000256" key="9">
    <source>
        <dbReference type="ARBA" id="ARBA00022691"/>
    </source>
</evidence>
<keyword evidence="9 12" id="KW-0949">S-adenosyl-L-methionine</keyword>
<comment type="catalytic activity">
    <reaction evidence="11 12">
        <text>uridine(1498) in 16S rRNA + S-adenosyl-L-methionine = N(3)-methyluridine(1498) in 16S rRNA + S-adenosyl-L-homocysteine + H(+)</text>
        <dbReference type="Rhea" id="RHEA:42920"/>
        <dbReference type="Rhea" id="RHEA-COMP:10283"/>
        <dbReference type="Rhea" id="RHEA-COMP:10284"/>
        <dbReference type="ChEBI" id="CHEBI:15378"/>
        <dbReference type="ChEBI" id="CHEBI:57856"/>
        <dbReference type="ChEBI" id="CHEBI:59789"/>
        <dbReference type="ChEBI" id="CHEBI:65315"/>
        <dbReference type="ChEBI" id="CHEBI:74502"/>
        <dbReference type="EC" id="2.1.1.193"/>
    </reaction>
</comment>
<evidence type="ECO:0000256" key="12">
    <source>
        <dbReference type="PIRNR" id="PIRNR015601"/>
    </source>
</evidence>
<evidence type="ECO:0000256" key="11">
    <source>
        <dbReference type="ARBA" id="ARBA00047944"/>
    </source>
</evidence>
<proteinExistence type="inferred from homology"/>
<accession>A0ABU0IRF4</accession>
<evidence type="ECO:0000313" key="16">
    <source>
        <dbReference type="Proteomes" id="UP001228905"/>
    </source>
</evidence>
<organism evidence="15 16">
    <name type="scientific">Caulobacter ginsengisoli</name>
    <dbReference type="NCBI Taxonomy" id="400775"/>
    <lineage>
        <taxon>Bacteria</taxon>
        <taxon>Pseudomonadati</taxon>
        <taxon>Pseudomonadota</taxon>
        <taxon>Alphaproteobacteria</taxon>
        <taxon>Caulobacterales</taxon>
        <taxon>Caulobacteraceae</taxon>
        <taxon>Caulobacter</taxon>
    </lineage>
</organism>
<reference evidence="15 16" key="1">
    <citation type="submission" date="2023-07" db="EMBL/GenBank/DDBJ databases">
        <title>Genomic Encyclopedia of Type Strains, Phase IV (KMG-IV): sequencing the most valuable type-strain genomes for metagenomic binning, comparative biology and taxonomic classification.</title>
        <authorList>
            <person name="Goeker M."/>
        </authorList>
    </citation>
    <scope>NUCLEOTIDE SEQUENCE [LARGE SCALE GENOMIC DNA]</scope>
    <source>
        <strain evidence="15 16">DSM 18695</strain>
    </source>
</reference>
<evidence type="ECO:0000259" key="14">
    <source>
        <dbReference type="Pfam" id="PF20260"/>
    </source>
</evidence>
<dbReference type="GO" id="GO:0008168">
    <property type="term" value="F:methyltransferase activity"/>
    <property type="evidence" value="ECO:0007669"/>
    <property type="project" value="UniProtKB-KW"/>
</dbReference>
<keyword evidence="6 12" id="KW-0698">rRNA processing</keyword>
<keyword evidence="16" id="KW-1185">Reference proteome</keyword>
<dbReference type="Gene3D" id="2.40.240.20">
    <property type="entry name" value="Hypothetical PUA domain-like, domain 1"/>
    <property type="match status" value="1"/>
</dbReference>
<comment type="similarity">
    <text evidence="2 12">Belongs to the RNA methyltransferase RsmE family.</text>
</comment>
<dbReference type="InterPro" id="IPR029028">
    <property type="entry name" value="Alpha/beta_knot_MTases"/>
</dbReference>
<evidence type="ECO:0000256" key="5">
    <source>
        <dbReference type="ARBA" id="ARBA00022490"/>
    </source>
</evidence>
<dbReference type="NCBIfam" id="TIGR00046">
    <property type="entry name" value="RsmE family RNA methyltransferase"/>
    <property type="match status" value="1"/>
</dbReference>
<evidence type="ECO:0000256" key="1">
    <source>
        <dbReference type="ARBA" id="ARBA00004496"/>
    </source>
</evidence>